<evidence type="ECO:0000256" key="1">
    <source>
        <dbReference type="SAM" id="MobiDB-lite"/>
    </source>
</evidence>
<reference evidence="2 3" key="1">
    <citation type="submission" date="2020-06" db="EMBL/GenBank/DDBJ databases">
        <title>Rhizobium sp.nov. isolated from the tomato plant.</title>
        <authorList>
            <person name="Thin K.K."/>
            <person name="Zhang X."/>
            <person name="He S."/>
        </authorList>
    </citation>
    <scope>NUCLEOTIDE SEQUENCE [LARGE SCALE GENOMIC DNA]</scope>
    <source>
        <strain evidence="2 3">DBTS2</strain>
    </source>
</reference>
<sequence>MEADNTRTPHTASNSLARALEGTSHTLISRSPTSAVYRDGKGGQILLRGSGFEYDGEVAIKGTVTGATFLDRDGSAFLAWEV</sequence>
<dbReference type="RefSeq" id="WP_176952530.1">
    <property type="nucleotide sequence ID" value="NZ_JABXYK010000031.1"/>
</dbReference>
<comment type="caution">
    <text evidence="2">The sequence shown here is derived from an EMBL/GenBank/DDBJ whole genome shotgun (WGS) entry which is preliminary data.</text>
</comment>
<gene>
    <name evidence="2" type="ORF">HV823_25730</name>
</gene>
<proteinExistence type="predicted"/>
<evidence type="ECO:0000313" key="3">
    <source>
        <dbReference type="Proteomes" id="UP000659172"/>
    </source>
</evidence>
<dbReference type="Proteomes" id="UP000659172">
    <property type="component" value="Unassembled WGS sequence"/>
</dbReference>
<accession>A0ABX2QLQ8</accession>
<evidence type="ECO:0000313" key="2">
    <source>
        <dbReference type="EMBL" id="NVP58635.1"/>
    </source>
</evidence>
<name>A0ABX2QLQ8_9HYPH</name>
<keyword evidence="3" id="KW-1185">Reference proteome</keyword>
<organism evidence="2 3">
    <name type="scientific">Mycoplana rhizolycopersici</name>
    <dbReference type="NCBI Taxonomy" id="2746702"/>
    <lineage>
        <taxon>Bacteria</taxon>
        <taxon>Pseudomonadati</taxon>
        <taxon>Pseudomonadota</taxon>
        <taxon>Alphaproteobacteria</taxon>
        <taxon>Hyphomicrobiales</taxon>
        <taxon>Rhizobiaceae</taxon>
        <taxon>Mycoplana</taxon>
    </lineage>
</organism>
<feature type="region of interest" description="Disordered" evidence="1">
    <location>
        <begin position="1"/>
        <end position="24"/>
    </location>
</feature>
<protein>
    <submittedName>
        <fullName evidence="2">Uncharacterized protein</fullName>
    </submittedName>
</protein>
<dbReference type="EMBL" id="JABXYK010000031">
    <property type="protein sequence ID" value="NVP58635.1"/>
    <property type="molecule type" value="Genomic_DNA"/>
</dbReference>